<keyword evidence="4" id="KW-0175">Coiled coil</keyword>
<feature type="coiled-coil region" evidence="4">
    <location>
        <begin position="735"/>
        <end position="762"/>
    </location>
</feature>
<feature type="repeat" description="ANK" evidence="3">
    <location>
        <begin position="120"/>
        <end position="152"/>
    </location>
</feature>
<accession>A0A0S4IKC9</accession>
<dbReference type="InterPro" id="IPR050776">
    <property type="entry name" value="Ank_Repeat/CDKN_Inhibitor"/>
</dbReference>
<feature type="compositionally biased region" description="Low complexity" evidence="5">
    <location>
        <begin position="1056"/>
        <end position="1084"/>
    </location>
</feature>
<dbReference type="OrthoDB" id="21416at2759"/>
<keyword evidence="7" id="KW-1185">Reference proteome</keyword>
<feature type="region of interest" description="Disordered" evidence="5">
    <location>
        <begin position="582"/>
        <end position="606"/>
    </location>
</feature>
<evidence type="ECO:0000256" key="5">
    <source>
        <dbReference type="SAM" id="MobiDB-lite"/>
    </source>
</evidence>
<dbReference type="GO" id="GO:0019901">
    <property type="term" value="F:protein kinase binding"/>
    <property type="evidence" value="ECO:0007669"/>
    <property type="project" value="TreeGrafter"/>
</dbReference>
<evidence type="ECO:0000256" key="4">
    <source>
        <dbReference type="SAM" id="Coils"/>
    </source>
</evidence>
<evidence type="ECO:0000256" key="1">
    <source>
        <dbReference type="ARBA" id="ARBA00022737"/>
    </source>
</evidence>
<feature type="region of interest" description="Disordered" evidence="5">
    <location>
        <begin position="702"/>
        <end position="735"/>
    </location>
</feature>
<protein>
    <submittedName>
        <fullName evidence="6">GPI-anchored surface protein, putative</fullName>
    </submittedName>
</protein>
<dbReference type="GO" id="GO:0004861">
    <property type="term" value="F:cyclin-dependent protein serine/threonine kinase inhibitor activity"/>
    <property type="evidence" value="ECO:0007669"/>
    <property type="project" value="TreeGrafter"/>
</dbReference>
<proteinExistence type="predicted"/>
<dbReference type="VEuPathDB" id="TriTrypDB:BSAL_49285"/>
<feature type="coiled-coil region" evidence="4">
    <location>
        <begin position="653"/>
        <end position="687"/>
    </location>
</feature>
<feature type="compositionally biased region" description="Polar residues" evidence="5">
    <location>
        <begin position="226"/>
        <end position="244"/>
    </location>
</feature>
<sequence>MRRAAPDSPIDVHAATAPAGTRGLPQQRYQLSSEGAELATSVRRYIDGNNFTRASEKLTEAEVSIVKEALLWQDQRGNTLLHTCVEAEGNSRHTPNAEEAQKLIVFLLRRRANVNAQNNRGETPLHVAAQAGNLDVCRLLHKFQGDLDIRRTVDKRRPEDVAQHFGHNSVFEFLESIRLRDGGGGGSGNSPLVGTASAAHGLSRSTTPRQAASTAPTSAGPLTLQLPAQATTALSDGSTSQTPLDDTRRSSSEGTNVDDNSHNYTSHPITPASVHTVNVPPRPNTAQQLHMQAPRVLAMNSKLQQRFTNDDGRRHKESQENKWKLDEFREKNRRLTTELRIRSLHSVEELEAAERRRLSADATATLLRVELQERAAVDWISVAAQLHSTDELLQQCRADFDASKLSNEQLAANITELEETNTEQVTQLTAVAESLGALRDEHISLQEETAVLKEKHEASQAQLLALEETCSVVTLGRDQIAAEMVLLTTSHKELEKKFSELTVAVSELEASSDATVKEKTAEVERLTQLLEVNAVQRSAEKSALQASWNESKLEAASLREALTSALSEIDLLRAAAAAAPTADVAASTTTSRAPTPRVESPSRAAASAEELAELRGRAEAATKELILSQQMVATTAAQLATKVSEMTAMAAALSDAQKSASRLSTELQQAKSELGEADAARVRLQLEADDLRRIVTSISDGAASPTGEADLISSTSRASMQQDPQRTDPSESPSVAAMNDLKKQLAHEKQQASKRIAQAEAITAAARKDLAANSMQLIQLKQQLDTTSLELQEQISARNAEHLESTETKAALSASLHETRSSLTAAEKRHSDLQHKSTSLFNAEEGRLQLESTIAELRLELSTIRANRQETLTELRHAKASADTAEKHQQRRDTELEELRNAHNIALLQLEDLNRIRGDNAILTAERNDFKRDAQEVKSVFVLLEKDHDLQLERVTKLEEELYDLKKRYTTDHQLSQRLRLGLEESMMRKEVALVQWEAVMCLQQSIASSIMESAVHAFRLSANHAQQAAVQRSSLPTGPRRLVMDPTATMMRPQSATSTAASSLAVRAVSALRSQQSDAAPSHEAPPPHPHPPARPSSATVRRDLEDAELGIAHDDSAEDLVPPPAAQDQQKLLRHNRPLSAALHGRQTHAVVEVLEPSNRVSFTYQRVGPFLYSTSHESVREFYVNQCEIHRVRPIPDIVALLPDDRDLLSRPVAEGGGNHQTTDDSSCSVESVRHISVANIKTLCRSSCRAVLDLFHICPRIQVLDLSGTSSSDAAVLYLVVSSDAAVLYLLVTLEVLCGYTPESPYSASVVGNSAAGDGGNSWRSRLQSLCTLKELTLNGTLVSDVQLLCGIASNRFSD</sequence>
<organism evidence="6 7">
    <name type="scientific">Bodo saltans</name>
    <name type="common">Flagellated protozoan</name>
    <dbReference type="NCBI Taxonomy" id="75058"/>
    <lineage>
        <taxon>Eukaryota</taxon>
        <taxon>Discoba</taxon>
        <taxon>Euglenozoa</taxon>
        <taxon>Kinetoplastea</taxon>
        <taxon>Metakinetoplastina</taxon>
        <taxon>Eubodonida</taxon>
        <taxon>Bodonidae</taxon>
        <taxon>Bodo</taxon>
    </lineage>
</organism>
<dbReference type="GO" id="GO:0008285">
    <property type="term" value="P:negative regulation of cell population proliferation"/>
    <property type="evidence" value="ECO:0007669"/>
    <property type="project" value="TreeGrafter"/>
</dbReference>
<feature type="coiled-coil region" evidence="4">
    <location>
        <begin position="847"/>
        <end position="916"/>
    </location>
</feature>
<dbReference type="GO" id="GO:0005737">
    <property type="term" value="C:cytoplasm"/>
    <property type="evidence" value="ECO:0007669"/>
    <property type="project" value="TreeGrafter"/>
</dbReference>
<dbReference type="GO" id="GO:2000045">
    <property type="term" value="P:regulation of G1/S transition of mitotic cell cycle"/>
    <property type="evidence" value="ECO:0007669"/>
    <property type="project" value="TreeGrafter"/>
</dbReference>
<dbReference type="PANTHER" id="PTHR24201:SF8">
    <property type="entry name" value="CYCLIN-DEPENDENT KINASE 4 INHIBITOR B"/>
    <property type="match status" value="1"/>
</dbReference>
<dbReference type="PANTHER" id="PTHR24201">
    <property type="entry name" value="ANK_REP_REGION DOMAIN-CONTAINING PROTEIN"/>
    <property type="match status" value="1"/>
</dbReference>
<feature type="region of interest" description="Disordered" evidence="5">
    <location>
        <begin position="182"/>
        <end position="284"/>
    </location>
</feature>
<dbReference type="Proteomes" id="UP000051952">
    <property type="component" value="Unassembled WGS sequence"/>
</dbReference>
<dbReference type="SMART" id="SM00248">
    <property type="entry name" value="ANK"/>
    <property type="match status" value="2"/>
</dbReference>
<feature type="region of interest" description="Disordered" evidence="5">
    <location>
        <begin position="1050"/>
        <end position="1101"/>
    </location>
</feature>
<dbReference type="InterPro" id="IPR036770">
    <property type="entry name" value="Ankyrin_rpt-contain_sf"/>
</dbReference>
<feature type="region of interest" description="Disordered" evidence="5">
    <location>
        <begin position="1"/>
        <end position="22"/>
    </location>
</feature>
<gene>
    <name evidence="6" type="ORF">BSAL_49285</name>
</gene>
<dbReference type="Gene3D" id="1.25.40.20">
    <property type="entry name" value="Ankyrin repeat-containing domain"/>
    <property type="match status" value="1"/>
</dbReference>
<keyword evidence="2 3" id="KW-0040">ANK repeat</keyword>
<dbReference type="PROSITE" id="PS50088">
    <property type="entry name" value="ANK_REPEAT"/>
    <property type="match status" value="1"/>
</dbReference>
<keyword evidence="1" id="KW-0677">Repeat</keyword>
<reference evidence="7" key="1">
    <citation type="submission" date="2015-09" db="EMBL/GenBank/DDBJ databases">
        <authorList>
            <consortium name="Pathogen Informatics"/>
        </authorList>
    </citation>
    <scope>NUCLEOTIDE SEQUENCE [LARGE SCALE GENOMIC DNA]</scope>
    <source>
        <strain evidence="7">Lake Konstanz</strain>
    </source>
</reference>
<feature type="compositionally biased region" description="Polar residues" evidence="5">
    <location>
        <begin position="712"/>
        <end position="724"/>
    </location>
</feature>
<evidence type="ECO:0000256" key="2">
    <source>
        <dbReference type="ARBA" id="ARBA00023043"/>
    </source>
</evidence>
<evidence type="ECO:0000313" key="7">
    <source>
        <dbReference type="Proteomes" id="UP000051952"/>
    </source>
</evidence>
<feature type="compositionally biased region" description="Polar residues" evidence="5">
    <location>
        <begin position="203"/>
        <end position="217"/>
    </location>
</feature>
<dbReference type="OMA" id="HICPRIQ"/>
<dbReference type="Pfam" id="PF12796">
    <property type="entry name" value="Ank_2"/>
    <property type="match status" value="1"/>
</dbReference>
<dbReference type="InterPro" id="IPR002110">
    <property type="entry name" value="Ankyrin_rpt"/>
</dbReference>
<name>A0A0S4IKC9_BODSA</name>
<dbReference type="PROSITE" id="PS50297">
    <property type="entry name" value="ANK_REP_REGION"/>
    <property type="match status" value="1"/>
</dbReference>
<evidence type="ECO:0000256" key="3">
    <source>
        <dbReference type="PROSITE-ProRule" id="PRU00023"/>
    </source>
</evidence>
<dbReference type="SUPFAM" id="SSF48403">
    <property type="entry name" value="Ankyrin repeat"/>
    <property type="match status" value="1"/>
</dbReference>
<feature type="compositionally biased region" description="Polar residues" evidence="5">
    <location>
        <begin position="252"/>
        <end position="276"/>
    </location>
</feature>
<feature type="compositionally biased region" description="Pro residues" evidence="5">
    <location>
        <begin position="1085"/>
        <end position="1096"/>
    </location>
</feature>
<dbReference type="EMBL" id="CYKH01000012">
    <property type="protein sequence ID" value="CUE58677.1"/>
    <property type="molecule type" value="Genomic_DNA"/>
</dbReference>
<dbReference type="GO" id="GO:0005634">
    <property type="term" value="C:nucleus"/>
    <property type="evidence" value="ECO:0007669"/>
    <property type="project" value="TreeGrafter"/>
</dbReference>
<evidence type="ECO:0000313" key="6">
    <source>
        <dbReference type="EMBL" id="CUE58677.1"/>
    </source>
</evidence>